<proteinExistence type="predicted"/>
<dbReference type="AlphaFoldDB" id="A0A699TTB3"/>
<reference evidence="1" key="1">
    <citation type="journal article" date="2019" name="Sci. Rep.">
        <title>Draft genome of Tanacetum cinerariifolium, the natural source of mosquito coil.</title>
        <authorList>
            <person name="Yamashiro T."/>
            <person name="Shiraishi A."/>
            <person name="Satake H."/>
            <person name="Nakayama K."/>
        </authorList>
    </citation>
    <scope>NUCLEOTIDE SEQUENCE</scope>
</reference>
<gene>
    <name evidence="1" type="ORF">Tci_886061</name>
</gene>
<sequence length="78" mass="8624">MALVHHFHARETEVDCNGDLGKTVQVNGNKDLGYVEFAFLRVRDVIQLIFNEFGEAICLVKCGGVIDGYLLLDVGKKA</sequence>
<evidence type="ECO:0000313" key="1">
    <source>
        <dbReference type="EMBL" id="GFD14092.1"/>
    </source>
</evidence>
<name>A0A699TTB3_TANCI</name>
<organism evidence="1">
    <name type="scientific">Tanacetum cinerariifolium</name>
    <name type="common">Dalmatian daisy</name>
    <name type="synonym">Chrysanthemum cinerariifolium</name>
    <dbReference type="NCBI Taxonomy" id="118510"/>
    <lineage>
        <taxon>Eukaryota</taxon>
        <taxon>Viridiplantae</taxon>
        <taxon>Streptophyta</taxon>
        <taxon>Embryophyta</taxon>
        <taxon>Tracheophyta</taxon>
        <taxon>Spermatophyta</taxon>
        <taxon>Magnoliopsida</taxon>
        <taxon>eudicotyledons</taxon>
        <taxon>Gunneridae</taxon>
        <taxon>Pentapetalae</taxon>
        <taxon>asterids</taxon>
        <taxon>campanulids</taxon>
        <taxon>Asterales</taxon>
        <taxon>Asteraceae</taxon>
        <taxon>Asteroideae</taxon>
        <taxon>Anthemideae</taxon>
        <taxon>Anthemidinae</taxon>
        <taxon>Tanacetum</taxon>
    </lineage>
</organism>
<comment type="caution">
    <text evidence="1">The sequence shown here is derived from an EMBL/GenBank/DDBJ whole genome shotgun (WGS) entry which is preliminary data.</text>
</comment>
<protein>
    <submittedName>
        <fullName evidence="1">Uncharacterized protein</fullName>
    </submittedName>
</protein>
<dbReference type="EMBL" id="BKCJ011277034">
    <property type="protein sequence ID" value="GFD14092.1"/>
    <property type="molecule type" value="Genomic_DNA"/>
</dbReference>
<accession>A0A699TTB3</accession>